<feature type="region of interest" description="Disordered" evidence="1">
    <location>
        <begin position="53"/>
        <end position="142"/>
    </location>
</feature>
<dbReference type="GO" id="GO:0038203">
    <property type="term" value="P:TORC2 signaling"/>
    <property type="evidence" value="ECO:0007669"/>
    <property type="project" value="TreeGrafter"/>
</dbReference>
<protein>
    <submittedName>
        <fullName evidence="2">Uncharacterized protein</fullName>
    </submittedName>
</protein>
<name>A0A9P8NSF6_9ASCO</name>
<feature type="compositionally biased region" description="Basic and acidic residues" evidence="1">
    <location>
        <begin position="95"/>
        <end position="104"/>
    </location>
</feature>
<dbReference type="Proteomes" id="UP000788993">
    <property type="component" value="Unassembled WGS sequence"/>
</dbReference>
<dbReference type="InterPro" id="IPR013745">
    <property type="entry name" value="Bit61/PRR5"/>
</dbReference>
<dbReference type="OrthoDB" id="2290221at2759"/>
<feature type="compositionally biased region" description="Low complexity" evidence="1">
    <location>
        <begin position="64"/>
        <end position="77"/>
    </location>
</feature>
<keyword evidence="3" id="KW-1185">Reference proteome</keyword>
<dbReference type="PANTHER" id="PTHR32428:SF2">
    <property type="entry name" value="TARGET OF RAPAMYCIN COMPLEX 2 SUBUNIT BIT61-RELATED"/>
    <property type="match status" value="1"/>
</dbReference>
<evidence type="ECO:0000256" key="1">
    <source>
        <dbReference type="SAM" id="MobiDB-lite"/>
    </source>
</evidence>
<dbReference type="PANTHER" id="PTHR32428">
    <property type="entry name" value="TARGET OF RAPAMYCIN COMPLEX 2 SUBUNIT BIT61-RELATED"/>
    <property type="match status" value="1"/>
</dbReference>
<feature type="region of interest" description="Disordered" evidence="1">
    <location>
        <begin position="485"/>
        <end position="524"/>
    </location>
</feature>
<dbReference type="GO" id="GO:0031932">
    <property type="term" value="C:TORC2 complex"/>
    <property type="evidence" value="ECO:0007669"/>
    <property type="project" value="TreeGrafter"/>
</dbReference>
<reference evidence="2" key="2">
    <citation type="submission" date="2021-01" db="EMBL/GenBank/DDBJ databases">
        <authorList>
            <person name="Schikora-Tamarit M.A."/>
        </authorList>
    </citation>
    <scope>NUCLEOTIDE SEQUENCE</scope>
    <source>
        <strain evidence="2">NCAIM Y.01608</strain>
    </source>
</reference>
<dbReference type="AlphaFoldDB" id="A0A9P8NSF6"/>
<dbReference type="EMBL" id="JAEUBD010001554">
    <property type="protein sequence ID" value="KAH3659098.1"/>
    <property type="molecule type" value="Genomic_DNA"/>
</dbReference>
<accession>A0A9P8NSF6</accession>
<feature type="region of interest" description="Disordered" evidence="1">
    <location>
        <begin position="174"/>
        <end position="208"/>
    </location>
</feature>
<feature type="compositionally biased region" description="Low complexity" evidence="1">
    <location>
        <begin position="498"/>
        <end position="509"/>
    </location>
</feature>
<evidence type="ECO:0000313" key="3">
    <source>
        <dbReference type="Proteomes" id="UP000788993"/>
    </source>
</evidence>
<feature type="compositionally biased region" description="Basic residues" evidence="1">
    <location>
        <begin position="184"/>
        <end position="193"/>
    </location>
</feature>
<reference evidence="2" key="1">
    <citation type="journal article" date="2021" name="Open Biol.">
        <title>Shared evolutionary footprints suggest mitochondrial oxidative damage underlies multiple complex I losses in fungi.</title>
        <authorList>
            <person name="Schikora-Tamarit M.A."/>
            <person name="Marcet-Houben M."/>
            <person name="Nosek J."/>
            <person name="Gabaldon T."/>
        </authorList>
    </citation>
    <scope>NUCLEOTIDE SEQUENCE</scope>
    <source>
        <strain evidence="2">NCAIM Y.01608</strain>
    </source>
</reference>
<comment type="caution">
    <text evidence="2">The sequence shown here is derived from an EMBL/GenBank/DDBJ whole genome shotgun (WGS) entry which is preliminary data.</text>
</comment>
<proteinExistence type="predicted"/>
<feature type="compositionally biased region" description="Polar residues" evidence="1">
    <location>
        <begin position="53"/>
        <end position="63"/>
    </location>
</feature>
<sequence length="575" mass="64127">MSHRRNNSSGSTRFDGDPKQRSNSTFSYTLGNDSATSFLQQNAVSNVEFNNVRNSQDPQQDTASHSSLHRTMSSSTTISRLGTMETKLTRLFSKTAEKMKRSPSDSHANYQSSSNDSVTSTATLTNDKNSGNSSTFSAKLKRPDNLSIQTTIMPSKELKSPLARTSKEVERIASFSTLNDQQSKHKHYHGILRSRKDTTKSSSSSNSRVSALHGGEMLYSFHPSLVNSSMTVQELQNTITELEKLSVNNSSLSGDTDAIADEAWSLVSSLVSPIFYCERLKIPIEEINKLVYLHLRLRSNQIPSDKIAYSPVFSPNNFSSVFDGAATTTPYTPLGAPTPTFTSSGRSPSSSYGTMSPVKSSSIVQEIQEFLKHGMNTFLSQLYQDDTTKEFILKPRDRKTSPTRGSALSLVTSEPSFRDACALLWNYFFQDMHFYLQGVFLPLEDDSFEEILGGGWRGKPSVENIVLVSFRDNVVIPLYESMRQADAEKERRKDRTMSFATSSSASLSRTSHENLRGQNAGREQQNNEKLLHCLSVLNRADTNDTNQKIVENLMQQVREKCNNLNTQPSMKSMLI</sequence>
<dbReference type="Pfam" id="PF08539">
    <property type="entry name" value="HbrB"/>
    <property type="match status" value="2"/>
</dbReference>
<gene>
    <name evidence="2" type="ORF">OGATHE_006358</name>
</gene>
<feature type="compositionally biased region" description="Basic and acidic residues" evidence="1">
    <location>
        <begin position="485"/>
        <end position="496"/>
    </location>
</feature>
<evidence type="ECO:0000313" key="2">
    <source>
        <dbReference type="EMBL" id="KAH3659098.1"/>
    </source>
</evidence>
<organism evidence="2 3">
    <name type="scientific">Ogataea polymorpha</name>
    <dbReference type="NCBI Taxonomy" id="460523"/>
    <lineage>
        <taxon>Eukaryota</taxon>
        <taxon>Fungi</taxon>
        <taxon>Dikarya</taxon>
        <taxon>Ascomycota</taxon>
        <taxon>Saccharomycotina</taxon>
        <taxon>Pichiomycetes</taxon>
        <taxon>Pichiales</taxon>
        <taxon>Pichiaceae</taxon>
        <taxon>Ogataea</taxon>
    </lineage>
</organism>
<feature type="compositionally biased region" description="Polar residues" evidence="1">
    <location>
        <begin position="105"/>
        <end position="137"/>
    </location>
</feature>
<feature type="region of interest" description="Disordered" evidence="1">
    <location>
        <begin position="1"/>
        <end position="29"/>
    </location>
</feature>